<name>A0A6J4KGI0_9BACT</name>
<reference evidence="2" key="1">
    <citation type="submission" date="2020-02" db="EMBL/GenBank/DDBJ databases">
        <authorList>
            <person name="Meier V. D."/>
        </authorList>
    </citation>
    <scope>NUCLEOTIDE SEQUENCE</scope>
    <source>
        <strain evidence="2">AVDCRST_MAG68</strain>
    </source>
</reference>
<organism evidence="2">
    <name type="scientific">uncultured Gemmatimonadota bacterium</name>
    <dbReference type="NCBI Taxonomy" id="203437"/>
    <lineage>
        <taxon>Bacteria</taxon>
        <taxon>Pseudomonadati</taxon>
        <taxon>Gemmatimonadota</taxon>
        <taxon>environmental samples</taxon>
    </lineage>
</organism>
<accession>A0A6J4KGI0</accession>
<protein>
    <submittedName>
        <fullName evidence="2">Uncharacterized protein</fullName>
    </submittedName>
</protein>
<feature type="compositionally biased region" description="Low complexity" evidence="1">
    <location>
        <begin position="329"/>
        <end position="344"/>
    </location>
</feature>
<evidence type="ECO:0000313" key="2">
    <source>
        <dbReference type="EMBL" id="CAA9305373.1"/>
    </source>
</evidence>
<feature type="compositionally biased region" description="Basic residues" evidence="1">
    <location>
        <begin position="355"/>
        <end position="366"/>
    </location>
</feature>
<feature type="non-terminal residue" evidence="2">
    <location>
        <position position="1"/>
    </location>
</feature>
<feature type="non-terminal residue" evidence="2">
    <location>
        <position position="448"/>
    </location>
</feature>
<feature type="compositionally biased region" description="Low complexity" evidence="1">
    <location>
        <begin position="38"/>
        <end position="59"/>
    </location>
</feature>
<sequence length="448" mass="45743">GPGNHQEHRHPRRDRDRVRARGDRPGGGHGGRPGGAPRGRALARALPGAGGRAAVAAQHADPRHRHPAPLPARFCHAAQPAQPLHLSLLPAREGAALPLRAAGRRGGAGGVGGLRGVGGGEAGAPRALRAPGGRGGARALRRRRVRAAGRARHRAGDGRGEHLLHAQPGAVHGAAPQHPPALPGPAGAARLPLAPLPLAHRGGGPGGGALVRGGGIGAERHRDHPLPGGPLPQLRHHLHQPQQRLPHLRPGPLQQPGLLPGRGGLLPQPVARGAAPPVRGRALHQLLQRGLRREPRPLLEGLRGRHPGAGAHPRAEAPRGARGGGGGRALPAGAGRRVPRHPAAGGRGRGDPVHRLRGGCRARPAGRHAPVAGLRRRGRAGGGPRLPGADHRGGARRDLRERAHRAHARDQRRHFVQHDGAQGAAHPGPAAGAARAGRAAPGTAGGGL</sequence>
<feature type="compositionally biased region" description="Gly residues" evidence="1">
    <location>
        <begin position="27"/>
        <end position="37"/>
    </location>
</feature>
<feature type="compositionally biased region" description="Basic residues" evidence="1">
    <location>
        <begin position="402"/>
        <end position="415"/>
    </location>
</feature>
<feature type="region of interest" description="Disordered" evidence="1">
    <location>
        <begin position="291"/>
        <end position="448"/>
    </location>
</feature>
<dbReference type="EMBL" id="CADCTW010000045">
    <property type="protein sequence ID" value="CAA9305373.1"/>
    <property type="molecule type" value="Genomic_DNA"/>
</dbReference>
<evidence type="ECO:0000256" key="1">
    <source>
        <dbReference type="SAM" id="MobiDB-lite"/>
    </source>
</evidence>
<dbReference type="AlphaFoldDB" id="A0A6J4KGI0"/>
<feature type="compositionally biased region" description="Basic and acidic residues" evidence="1">
    <location>
        <begin position="388"/>
        <end position="401"/>
    </location>
</feature>
<gene>
    <name evidence="2" type="ORF">AVDCRST_MAG68-782</name>
</gene>
<feature type="compositionally biased region" description="Low complexity" evidence="1">
    <location>
        <begin position="420"/>
        <end position="442"/>
    </location>
</feature>
<feature type="region of interest" description="Disordered" evidence="1">
    <location>
        <begin position="1"/>
        <end position="69"/>
    </location>
</feature>
<proteinExistence type="predicted"/>
<feature type="compositionally biased region" description="Basic and acidic residues" evidence="1">
    <location>
        <begin position="13"/>
        <end position="26"/>
    </location>
</feature>